<organism evidence="1 2">
    <name type="scientific">Pseudomonas phage EM</name>
    <dbReference type="NCBI Taxonomy" id="2936914"/>
    <lineage>
        <taxon>Viruses</taxon>
        <taxon>Duplodnaviria</taxon>
        <taxon>Heunggongvirae</taxon>
        <taxon>Uroviricota</taxon>
        <taxon>Caudoviricetes</taxon>
        <taxon>Vandenendeviridae</taxon>
        <taxon>Skurskavirinae</taxon>
        <taxon>Baldwinvirus</taxon>
        <taxon>Baldwinvirus EM</taxon>
    </lineage>
</organism>
<sequence length="49" mass="5449">MGHKPPLPVFFPATRRTIHRLCISVRATAPSEEIPHLVRSQVFKSVPSG</sequence>
<keyword evidence="2" id="KW-1185">Reference proteome</keyword>
<evidence type="ECO:0000313" key="2">
    <source>
        <dbReference type="Proteomes" id="UP000831536"/>
    </source>
</evidence>
<proteinExistence type="predicted"/>
<reference evidence="1" key="1">
    <citation type="journal article" date="2022" name="J. Appl. Microbiol.">
        <title>Bacteriophage-Antibiotic Combinations Against Multidrug-Resistant Pseudomonas aeruginosa.</title>
        <authorList>
            <person name="Holger D."/>
            <person name="Lev K.L."/>
            <person name="Kebriaei R."/>
            <person name="Morrisette T."/>
            <person name="Shah R."/>
            <person name="Alexander J."/>
            <person name="Lehman S.M."/>
            <person name="Rybak M.J."/>
        </authorList>
    </citation>
    <scope>NUCLEOTIDE SEQUENCE</scope>
</reference>
<gene>
    <name evidence="1" type="ORF">EM_010</name>
</gene>
<dbReference type="EMBL" id="ON169972">
    <property type="protein sequence ID" value="UPW35812.1"/>
    <property type="molecule type" value="Genomic_DNA"/>
</dbReference>
<evidence type="ECO:0000313" key="1">
    <source>
        <dbReference type="EMBL" id="UPW35812.1"/>
    </source>
</evidence>
<protein>
    <submittedName>
        <fullName evidence="1">Uncharacterized protein</fullName>
    </submittedName>
</protein>
<accession>A0AAE9HHC8</accession>
<name>A0AAE9HHC8_9CAUD</name>
<dbReference type="Proteomes" id="UP000831536">
    <property type="component" value="Segment"/>
</dbReference>